<dbReference type="EMBL" id="CM002874">
    <property type="protein sequence ID" value="KFK32454.1"/>
    <property type="molecule type" value="Genomic_DNA"/>
</dbReference>
<accession>A0A087GRF2</accession>
<reference evidence="2" key="1">
    <citation type="journal article" date="2015" name="Nat. Plants">
        <title>Genome expansion of Arabis alpina linked with retrotransposition and reduced symmetric DNA methylation.</title>
        <authorList>
            <person name="Willing E.M."/>
            <person name="Rawat V."/>
            <person name="Mandakova T."/>
            <person name="Maumus F."/>
            <person name="James G.V."/>
            <person name="Nordstroem K.J."/>
            <person name="Becker C."/>
            <person name="Warthmann N."/>
            <person name="Chica C."/>
            <person name="Szarzynska B."/>
            <person name="Zytnicki M."/>
            <person name="Albani M.C."/>
            <person name="Kiefer C."/>
            <person name="Bergonzi S."/>
            <person name="Castaings L."/>
            <person name="Mateos J.L."/>
            <person name="Berns M.C."/>
            <person name="Bujdoso N."/>
            <person name="Piofczyk T."/>
            <person name="de Lorenzo L."/>
            <person name="Barrero-Sicilia C."/>
            <person name="Mateos I."/>
            <person name="Piednoel M."/>
            <person name="Hagmann J."/>
            <person name="Chen-Min-Tao R."/>
            <person name="Iglesias-Fernandez R."/>
            <person name="Schuster S.C."/>
            <person name="Alonso-Blanco C."/>
            <person name="Roudier F."/>
            <person name="Carbonero P."/>
            <person name="Paz-Ares J."/>
            <person name="Davis S.J."/>
            <person name="Pecinka A."/>
            <person name="Quesneville H."/>
            <person name="Colot V."/>
            <person name="Lysak M.A."/>
            <person name="Weigel D."/>
            <person name="Coupland G."/>
            <person name="Schneeberger K."/>
        </authorList>
    </citation>
    <scope>NUCLEOTIDE SEQUENCE [LARGE SCALE GENOMIC DNA]</scope>
    <source>
        <strain evidence="2">cv. Pajares</strain>
    </source>
</reference>
<organism evidence="1 2">
    <name type="scientific">Arabis alpina</name>
    <name type="common">Alpine rock-cress</name>
    <dbReference type="NCBI Taxonomy" id="50452"/>
    <lineage>
        <taxon>Eukaryota</taxon>
        <taxon>Viridiplantae</taxon>
        <taxon>Streptophyta</taxon>
        <taxon>Embryophyta</taxon>
        <taxon>Tracheophyta</taxon>
        <taxon>Spermatophyta</taxon>
        <taxon>Magnoliopsida</taxon>
        <taxon>eudicotyledons</taxon>
        <taxon>Gunneridae</taxon>
        <taxon>Pentapetalae</taxon>
        <taxon>rosids</taxon>
        <taxon>malvids</taxon>
        <taxon>Brassicales</taxon>
        <taxon>Brassicaceae</taxon>
        <taxon>Arabideae</taxon>
        <taxon>Arabis</taxon>
    </lineage>
</organism>
<dbReference type="Proteomes" id="UP000029120">
    <property type="component" value="Chromosome 6"/>
</dbReference>
<gene>
    <name evidence="1" type="ordered locus">AALP_Aa6g244000</name>
</gene>
<protein>
    <submittedName>
        <fullName evidence="1">Uncharacterized protein</fullName>
    </submittedName>
</protein>
<evidence type="ECO:0000313" key="1">
    <source>
        <dbReference type="EMBL" id="KFK32454.1"/>
    </source>
</evidence>
<keyword evidence="2" id="KW-1185">Reference proteome</keyword>
<dbReference type="AlphaFoldDB" id="A0A087GRF2"/>
<proteinExistence type="predicted"/>
<name>A0A087GRF2_ARAAL</name>
<dbReference type="Gramene" id="KFK32454">
    <property type="protein sequence ID" value="KFK32454"/>
    <property type="gene ID" value="AALP_AA6G244000"/>
</dbReference>
<sequence>MPLFEEALRTKWTSNHLRPLRHLFIKNPTKLLSIHRKEDGELSSTLLQTSRSRSWPR</sequence>
<evidence type="ECO:0000313" key="2">
    <source>
        <dbReference type="Proteomes" id="UP000029120"/>
    </source>
</evidence>